<organism evidence="3 4">
    <name type="scientific">Desulfoprunum benzoelyticum</name>
    <dbReference type="NCBI Taxonomy" id="1506996"/>
    <lineage>
        <taxon>Bacteria</taxon>
        <taxon>Pseudomonadati</taxon>
        <taxon>Thermodesulfobacteriota</taxon>
        <taxon>Desulfobulbia</taxon>
        <taxon>Desulfobulbales</taxon>
        <taxon>Desulfobulbaceae</taxon>
        <taxon>Desulfoprunum</taxon>
    </lineage>
</organism>
<keyword evidence="4" id="KW-1185">Reference proteome</keyword>
<dbReference type="Proteomes" id="UP000539642">
    <property type="component" value="Unassembled WGS sequence"/>
</dbReference>
<evidence type="ECO:0000259" key="2">
    <source>
        <dbReference type="Pfam" id="PF04015"/>
    </source>
</evidence>
<reference evidence="3 4" key="1">
    <citation type="submission" date="2020-08" db="EMBL/GenBank/DDBJ databases">
        <title>Genomic Encyclopedia of Type Strains, Phase IV (KMG-IV): sequencing the most valuable type-strain genomes for metagenomic binning, comparative biology and taxonomic classification.</title>
        <authorList>
            <person name="Goeker M."/>
        </authorList>
    </citation>
    <scope>NUCLEOTIDE SEQUENCE [LARGE SCALE GENOMIC DNA]</scope>
    <source>
        <strain evidence="3 4">DSM 28570</strain>
    </source>
</reference>
<feature type="signal peptide" evidence="1">
    <location>
        <begin position="1"/>
        <end position="32"/>
    </location>
</feature>
<sequence>MNRRRFIKDVLRWTAGVSLAIPSFSVLTEALAAEKPQAMLALATGEDYHALVGRVLAPLGGMATFVNPGDRVVIKPNIGWDRTPEQGANTHPLVVRALVEAALAAGAKKVLVFDRSCNEQRRCYANSGIEQAIRDLDDRRAVIEQIDSRKFVPVNITRGKVLTKWEIYREALDCDCYINVPVAKHHGLSRLTLGLKNSMGVLGGNRGSLHRNLGQSLADLATVVRPKLTVIDATRILLHNGPQGGNVDDVRRIDTLIASADPVAADAYATTLFELEPGDIEATVAAYELGLGEMDLARIQVVSA</sequence>
<dbReference type="Pfam" id="PF04015">
    <property type="entry name" value="DUF362"/>
    <property type="match status" value="1"/>
</dbReference>
<protein>
    <submittedName>
        <fullName evidence="3">Uncharacterized protein (DUF362 family)</fullName>
    </submittedName>
</protein>
<proteinExistence type="predicted"/>
<evidence type="ECO:0000313" key="4">
    <source>
        <dbReference type="Proteomes" id="UP000539642"/>
    </source>
</evidence>
<dbReference type="InterPro" id="IPR007160">
    <property type="entry name" value="DUF362"/>
</dbReference>
<keyword evidence="1" id="KW-0732">Signal</keyword>
<evidence type="ECO:0000256" key="1">
    <source>
        <dbReference type="SAM" id="SignalP"/>
    </source>
</evidence>
<dbReference type="AlphaFoldDB" id="A0A840UQW0"/>
<comment type="caution">
    <text evidence="3">The sequence shown here is derived from an EMBL/GenBank/DDBJ whole genome shotgun (WGS) entry which is preliminary data.</text>
</comment>
<feature type="domain" description="DUF362" evidence="2">
    <location>
        <begin position="72"/>
        <end position="270"/>
    </location>
</feature>
<evidence type="ECO:0000313" key="3">
    <source>
        <dbReference type="EMBL" id="MBB5348607.1"/>
    </source>
</evidence>
<dbReference type="RefSeq" id="WP_183351448.1">
    <property type="nucleotide sequence ID" value="NZ_JACHEO010000013.1"/>
</dbReference>
<dbReference type="EMBL" id="JACHEO010000013">
    <property type="protein sequence ID" value="MBB5348607.1"/>
    <property type="molecule type" value="Genomic_DNA"/>
</dbReference>
<gene>
    <name evidence="3" type="ORF">HNQ81_002343</name>
</gene>
<accession>A0A840UQW0</accession>
<feature type="chain" id="PRO_5032646521" evidence="1">
    <location>
        <begin position="33"/>
        <end position="304"/>
    </location>
</feature>
<name>A0A840UQW0_9BACT</name>